<gene>
    <name evidence="3" type="ORF">BJ878DRAFT_571484</name>
</gene>
<keyword evidence="2" id="KW-0812">Transmembrane</keyword>
<dbReference type="EMBL" id="MU254742">
    <property type="protein sequence ID" value="KAG9239900.1"/>
    <property type="molecule type" value="Genomic_DNA"/>
</dbReference>
<dbReference type="Proteomes" id="UP000887226">
    <property type="component" value="Unassembled WGS sequence"/>
</dbReference>
<keyword evidence="2" id="KW-0472">Membrane</keyword>
<name>A0A9P7YVC0_9HELO</name>
<feature type="transmembrane region" description="Helical" evidence="2">
    <location>
        <begin position="47"/>
        <end position="70"/>
    </location>
</feature>
<feature type="compositionally biased region" description="Polar residues" evidence="1">
    <location>
        <begin position="242"/>
        <end position="265"/>
    </location>
</feature>
<evidence type="ECO:0000256" key="2">
    <source>
        <dbReference type="SAM" id="Phobius"/>
    </source>
</evidence>
<dbReference type="AlphaFoldDB" id="A0A9P7YVC0"/>
<sequence>MAFGGVALKSMSMFWRFIQFCCAAMILGVSVYYLVILHNHGLAIATYIRAVTGISGAAVLYTLTAMVLVCCLGGITFFSLIGMLLDLAFAGAFIYIAYAYRHGTDSCSGTVTTPLGTGDSTDRVSDGDGGFTHLPSLYTACKTEKAAFSVAIVGIFFFLTSILIEVLLTKHHKKEKAFGPSPNNGYTAGTHKRKFWQRKQKNRDLETAPGKVHPDALPADRARESYATDATAVGDHSHSRYGHNQSQGAYQPMTTNGHQSNGTNF</sequence>
<dbReference type="OrthoDB" id="5342507at2759"/>
<reference evidence="3" key="1">
    <citation type="journal article" date="2021" name="IMA Fungus">
        <title>Genomic characterization of three marine fungi, including Emericellopsis atlantica sp. nov. with signatures of a generalist lifestyle and marine biomass degradation.</title>
        <authorList>
            <person name="Hagestad O.C."/>
            <person name="Hou L."/>
            <person name="Andersen J.H."/>
            <person name="Hansen E.H."/>
            <person name="Altermark B."/>
            <person name="Li C."/>
            <person name="Kuhnert E."/>
            <person name="Cox R.J."/>
            <person name="Crous P.W."/>
            <person name="Spatafora J.W."/>
            <person name="Lail K."/>
            <person name="Amirebrahimi M."/>
            <person name="Lipzen A."/>
            <person name="Pangilinan J."/>
            <person name="Andreopoulos W."/>
            <person name="Hayes R.D."/>
            <person name="Ng V."/>
            <person name="Grigoriev I.V."/>
            <person name="Jackson S.A."/>
            <person name="Sutton T.D.S."/>
            <person name="Dobson A.D.W."/>
            <person name="Rama T."/>
        </authorList>
    </citation>
    <scope>NUCLEOTIDE SEQUENCE</scope>
    <source>
        <strain evidence="3">TRa3180A</strain>
    </source>
</reference>
<evidence type="ECO:0000313" key="4">
    <source>
        <dbReference type="Proteomes" id="UP000887226"/>
    </source>
</evidence>
<feature type="transmembrane region" description="Helical" evidence="2">
    <location>
        <begin position="146"/>
        <end position="168"/>
    </location>
</feature>
<keyword evidence="4" id="KW-1185">Reference proteome</keyword>
<proteinExistence type="predicted"/>
<evidence type="ECO:0008006" key="5">
    <source>
        <dbReference type="Google" id="ProtNLM"/>
    </source>
</evidence>
<feature type="region of interest" description="Disordered" evidence="1">
    <location>
        <begin position="178"/>
        <end position="265"/>
    </location>
</feature>
<organism evidence="3 4">
    <name type="scientific">Calycina marina</name>
    <dbReference type="NCBI Taxonomy" id="1763456"/>
    <lineage>
        <taxon>Eukaryota</taxon>
        <taxon>Fungi</taxon>
        <taxon>Dikarya</taxon>
        <taxon>Ascomycota</taxon>
        <taxon>Pezizomycotina</taxon>
        <taxon>Leotiomycetes</taxon>
        <taxon>Helotiales</taxon>
        <taxon>Pezizellaceae</taxon>
        <taxon>Calycina</taxon>
    </lineage>
</organism>
<accession>A0A9P7YVC0</accession>
<evidence type="ECO:0000313" key="3">
    <source>
        <dbReference type="EMBL" id="KAG9239900.1"/>
    </source>
</evidence>
<feature type="compositionally biased region" description="Basic residues" evidence="1">
    <location>
        <begin position="190"/>
        <end position="201"/>
    </location>
</feature>
<feature type="compositionally biased region" description="Basic and acidic residues" evidence="1">
    <location>
        <begin position="202"/>
        <end position="226"/>
    </location>
</feature>
<evidence type="ECO:0000256" key="1">
    <source>
        <dbReference type="SAM" id="MobiDB-lite"/>
    </source>
</evidence>
<keyword evidence="2" id="KW-1133">Transmembrane helix</keyword>
<feature type="transmembrane region" description="Helical" evidence="2">
    <location>
        <begin position="17"/>
        <end position="35"/>
    </location>
</feature>
<comment type="caution">
    <text evidence="3">The sequence shown here is derived from an EMBL/GenBank/DDBJ whole genome shotgun (WGS) entry which is preliminary data.</text>
</comment>
<feature type="transmembrane region" description="Helical" evidence="2">
    <location>
        <begin position="77"/>
        <end position="98"/>
    </location>
</feature>
<protein>
    <recommendedName>
        <fullName evidence="5">MARVEL domain-containing protein</fullName>
    </recommendedName>
</protein>